<accession>A0A2U8FGC2</accession>
<dbReference type="OrthoDB" id="5328183at2"/>
<dbReference type="KEGG" id="had:CDV25_07205"/>
<evidence type="ECO:0000313" key="2">
    <source>
        <dbReference type="Proteomes" id="UP000244890"/>
    </source>
</evidence>
<protein>
    <submittedName>
        <fullName evidence="1">Sugar transferase</fullName>
    </submittedName>
</protein>
<gene>
    <name evidence="1" type="ORF">CDV25_07205</name>
</gene>
<reference evidence="1 2" key="1">
    <citation type="submission" date="2017-06" db="EMBL/GenBank/DDBJ databases">
        <title>Complete genome of Helicobacter apodemus.</title>
        <authorList>
            <person name="Cho S."/>
        </authorList>
    </citation>
    <scope>NUCLEOTIDE SEQUENCE [LARGE SCALE GENOMIC DNA]</scope>
    <source>
        <strain evidence="2">SNUVETPUB-15-01</strain>
    </source>
</reference>
<dbReference type="GO" id="GO:0016740">
    <property type="term" value="F:transferase activity"/>
    <property type="evidence" value="ECO:0007669"/>
    <property type="project" value="UniProtKB-KW"/>
</dbReference>
<name>A0A2U8FGC2_9HELI</name>
<dbReference type="AlphaFoldDB" id="A0A2U8FGC2"/>
<organism evidence="1 2">
    <name type="scientific">Helicobacter apodemus</name>
    <dbReference type="NCBI Taxonomy" id="135569"/>
    <lineage>
        <taxon>Bacteria</taxon>
        <taxon>Pseudomonadati</taxon>
        <taxon>Campylobacterota</taxon>
        <taxon>Epsilonproteobacteria</taxon>
        <taxon>Campylobacterales</taxon>
        <taxon>Helicobacteraceae</taxon>
        <taxon>Helicobacter</taxon>
    </lineage>
</organism>
<evidence type="ECO:0000313" key="1">
    <source>
        <dbReference type="EMBL" id="AWI34575.1"/>
    </source>
</evidence>
<dbReference type="EMBL" id="CP021886">
    <property type="protein sequence ID" value="AWI34575.1"/>
    <property type="molecule type" value="Genomic_DNA"/>
</dbReference>
<dbReference type="RefSeq" id="WP_108911378.1">
    <property type="nucleotide sequence ID" value="NZ_CP021886.1"/>
</dbReference>
<dbReference type="Proteomes" id="UP000244890">
    <property type="component" value="Chromosome"/>
</dbReference>
<proteinExistence type="predicted"/>
<keyword evidence="1" id="KW-0808">Transferase</keyword>
<sequence length="34" mass="3814">MNPNSAVERVKNHLAFKIGEVIESNNSRGEGRFI</sequence>